<dbReference type="CDD" id="cd00082">
    <property type="entry name" value="HisKA"/>
    <property type="match status" value="1"/>
</dbReference>
<comment type="caution">
    <text evidence="8">The sequence shown here is derived from an EMBL/GenBank/DDBJ whole genome shotgun (WGS) entry which is preliminary data.</text>
</comment>
<dbReference type="InterPro" id="IPR005467">
    <property type="entry name" value="His_kinase_dom"/>
</dbReference>
<dbReference type="InterPro" id="IPR003594">
    <property type="entry name" value="HATPase_dom"/>
</dbReference>
<evidence type="ECO:0000256" key="5">
    <source>
        <dbReference type="ARBA" id="ARBA00022777"/>
    </source>
</evidence>
<dbReference type="PANTHER" id="PTHR43711:SF1">
    <property type="entry name" value="HISTIDINE KINASE 1"/>
    <property type="match status" value="1"/>
</dbReference>
<organism evidence="8 9">
    <name type="scientific">Novosphingobium nitrogenifigens DSM 19370</name>
    <dbReference type="NCBI Taxonomy" id="983920"/>
    <lineage>
        <taxon>Bacteria</taxon>
        <taxon>Pseudomonadati</taxon>
        <taxon>Pseudomonadota</taxon>
        <taxon>Alphaproteobacteria</taxon>
        <taxon>Sphingomonadales</taxon>
        <taxon>Sphingomonadaceae</taxon>
        <taxon>Novosphingobium</taxon>
    </lineage>
</organism>
<dbReference type="AlphaFoldDB" id="F1Z9J8"/>
<evidence type="ECO:0000256" key="1">
    <source>
        <dbReference type="ARBA" id="ARBA00000085"/>
    </source>
</evidence>
<dbReference type="InParanoid" id="F1Z9J8"/>
<evidence type="ECO:0000313" key="9">
    <source>
        <dbReference type="Proteomes" id="UP000004728"/>
    </source>
</evidence>
<accession>F1Z9J8</accession>
<dbReference type="InterPro" id="IPR003661">
    <property type="entry name" value="HisK_dim/P_dom"/>
</dbReference>
<dbReference type="SUPFAM" id="SSF55874">
    <property type="entry name" value="ATPase domain of HSP90 chaperone/DNA topoisomerase II/histidine kinase"/>
    <property type="match status" value="1"/>
</dbReference>
<dbReference type="InterPro" id="IPR036097">
    <property type="entry name" value="HisK_dim/P_sf"/>
</dbReference>
<keyword evidence="9" id="KW-1185">Reference proteome</keyword>
<dbReference type="HOGENOM" id="CLU_601165_0_0_5"/>
<dbReference type="Proteomes" id="UP000004728">
    <property type="component" value="Unassembled WGS sequence"/>
</dbReference>
<dbReference type="SMART" id="SM00387">
    <property type="entry name" value="HATPase_c"/>
    <property type="match status" value="1"/>
</dbReference>
<dbReference type="eggNOG" id="COG2205">
    <property type="taxonomic scope" value="Bacteria"/>
</dbReference>
<dbReference type="Gene3D" id="1.10.287.130">
    <property type="match status" value="1"/>
</dbReference>
<dbReference type="GO" id="GO:0000155">
    <property type="term" value="F:phosphorelay sensor kinase activity"/>
    <property type="evidence" value="ECO:0007669"/>
    <property type="project" value="InterPro"/>
</dbReference>
<dbReference type="STRING" id="983920.Y88_0802"/>
<sequence length="454" mass="48229">MSGHPPVHGRCDGSDCLVEADDPLAGLQIRCGGKMPGMLAIPALLALVRKVRHAGIAQECRLTAFDEGKLIAFFASVIPDGSGTRIELRQWRMIGETHPEAGLDAGAGDILLHQLAAAHALLDPEQHVLTADLLDRGDAGLAGLVARWQGAPGEAWTNAVEIAGLTHQQPLHWRLMDDTVFTVEGGETLWRARLLPRGDHGFDLLIIPESLPEPAEEPVVDAGKVVENGWSRAIGRDLAPALRQPITRIIANAETIRTRLAGPLAEDYTGYAADIADAGRHLLDLVEDLADLDAVESPGFAPAPDRIDLGDCARRAAGILGVRAQERSIRLITPPEGMVVPAIGEFRRVLQILLNLITNAIRYGPANSTVTITVLREENAAWVSVADEGDGLSAEQAARVFDKFERLGRSGDGGSGLGLYISRRLARAMGGDLVVAGPGPGACFILSLPVPPVS</sequence>
<dbReference type="Gene3D" id="3.30.565.10">
    <property type="entry name" value="Histidine kinase-like ATPase, C-terminal domain"/>
    <property type="match status" value="1"/>
</dbReference>
<dbReference type="OrthoDB" id="7933832at2"/>
<evidence type="ECO:0000259" key="7">
    <source>
        <dbReference type="PROSITE" id="PS50109"/>
    </source>
</evidence>
<dbReference type="CDD" id="cd00075">
    <property type="entry name" value="HATPase"/>
    <property type="match status" value="1"/>
</dbReference>
<reference evidence="8 9" key="1">
    <citation type="journal article" date="2012" name="J. Bacteriol.">
        <title>Draft Genome Sequence of Novosphingobium nitrogenifigens Y88T.</title>
        <authorList>
            <person name="Strabala T.J."/>
            <person name="Macdonald L."/>
            <person name="Liu V."/>
            <person name="Smit A.M."/>
        </authorList>
    </citation>
    <scope>NUCLEOTIDE SEQUENCE [LARGE SCALE GENOMIC DNA]</scope>
    <source>
        <strain evidence="8 9">DSM 19370</strain>
    </source>
</reference>
<comment type="catalytic activity">
    <reaction evidence="1">
        <text>ATP + protein L-histidine = ADP + protein N-phospho-L-histidine.</text>
        <dbReference type="EC" id="2.7.13.3"/>
    </reaction>
</comment>
<evidence type="ECO:0000256" key="3">
    <source>
        <dbReference type="ARBA" id="ARBA00022553"/>
    </source>
</evidence>
<protein>
    <recommendedName>
        <fullName evidence="2">histidine kinase</fullName>
        <ecNumber evidence="2">2.7.13.3</ecNumber>
    </recommendedName>
</protein>
<evidence type="ECO:0000313" key="8">
    <source>
        <dbReference type="EMBL" id="EGD58744.1"/>
    </source>
</evidence>
<evidence type="ECO:0000256" key="6">
    <source>
        <dbReference type="ARBA" id="ARBA00023012"/>
    </source>
</evidence>
<gene>
    <name evidence="8" type="ORF">Y88_0802</name>
</gene>
<proteinExistence type="predicted"/>
<keyword evidence="5 8" id="KW-0418">Kinase</keyword>
<dbReference type="SUPFAM" id="SSF47384">
    <property type="entry name" value="Homodimeric domain of signal transducing histidine kinase"/>
    <property type="match status" value="1"/>
</dbReference>
<dbReference type="RefSeq" id="WP_008066283.1">
    <property type="nucleotide sequence ID" value="NZ_AQWK01000002.1"/>
</dbReference>
<evidence type="ECO:0000256" key="4">
    <source>
        <dbReference type="ARBA" id="ARBA00022679"/>
    </source>
</evidence>
<feature type="domain" description="Histidine kinase" evidence="7">
    <location>
        <begin position="237"/>
        <end position="452"/>
    </location>
</feature>
<dbReference type="InterPro" id="IPR036890">
    <property type="entry name" value="HATPase_C_sf"/>
</dbReference>
<dbReference type="InterPro" id="IPR050736">
    <property type="entry name" value="Sensor_HK_Regulatory"/>
</dbReference>
<dbReference type="PANTHER" id="PTHR43711">
    <property type="entry name" value="TWO-COMPONENT HISTIDINE KINASE"/>
    <property type="match status" value="1"/>
</dbReference>
<dbReference type="EMBL" id="AEWJ01000041">
    <property type="protein sequence ID" value="EGD58744.1"/>
    <property type="molecule type" value="Genomic_DNA"/>
</dbReference>
<dbReference type="Pfam" id="PF02518">
    <property type="entry name" value="HATPase_c"/>
    <property type="match status" value="1"/>
</dbReference>
<dbReference type="InterPro" id="IPR004358">
    <property type="entry name" value="Sig_transdc_His_kin-like_C"/>
</dbReference>
<keyword evidence="4" id="KW-0808">Transferase</keyword>
<name>F1Z9J8_9SPHN</name>
<dbReference type="EC" id="2.7.13.3" evidence="2"/>
<dbReference type="PRINTS" id="PR00344">
    <property type="entry name" value="BCTRLSENSOR"/>
</dbReference>
<evidence type="ECO:0000256" key="2">
    <source>
        <dbReference type="ARBA" id="ARBA00012438"/>
    </source>
</evidence>
<keyword evidence="6" id="KW-0902">Two-component regulatory system</keyword>
<keyword evidence="3" id="KW-0597">Phosphoprotein</keyword>
<dbReference type="PROSITE" id="PS50109">
    <property type="entry name" value="HIS_KIN"/>
    <property type="match status" value="1"/>
</dbReference>